<dbReference type="NCBIfam" id="TIGR00756">
    <property type="entry name" value="PPR"/>
    <property type="match status" value="5"/>
</dbReference>
<gene>
    <name evidence="4" type="ORF">RGQ29_019493</name>
</gene>
<keyword evidence="2" id="KW-0677">Repeat</keyword>
<feature type="repeat" description="PPR" evidence="3">
    <location>
        <begin position="131"/>
        <end position="165"/>
    </location>
</feature>
<name>A0AAN7F949_QUERU</name>
<accession>A0AAN7F949</accession>
<sequence length="295" mass="32376">MIRRSAALFTTPLTSNFTGTGTAFLLFTNNDCVISSIVQFHSRASPNDKKDVNPGRPSRILELEKLLRDSGGGGIGNINDALILFDKMLQRRPMPSIMCFNQLLGVIAKMNHYSTVISLSKQMGMLGIMPDVSTLSIMINCFIQLNQMGCGFSVFGKLLKLGFEPNAKTMTTLIKGLCKMGNTSGAIQLLRKMEGVCKPDVVTFNTIIDSFCKGGLITEALNLFSEMINKGIPPNVVTYSSLIHGACNLGRWKDATRLLNEMVSKKIEPNVQTFTILVNAYCKEGLVEEAQYVVE</sequence>
<evidence type="ECO:0000256" key="2">
    <source>
        <dbReference type="ARBA" id="ARBA00022737"/>
    </source>
</evidence>
<feature type="repeat" description="PPR" evidence="3">
    <location>
        <begin position="166"/>
        <end position="196"/>
    </location>
</feature>
<protein>
    <submittedName>
        <fullName evidence="4">Uncharacterized protein</fullName>
    </submittedName>
</protein>
<feature type="repeat" description="PPR" evidence="3">
    <location>
        <begin position="270"/>
        <end position="295"/>
    </location>
</feature>
<keyword evidence="5" id="KW-1185">Reference proteome</keyword>
<dbReference type="InterPro" id="IPR011990">
    <property type="entry name" value="TPR-like_helical_dom_sf"/>
</dbReference>
<dbReference type="PROSITE" id="PS51375">
    <property type="entry name" value="PPR"/>
    <property type="match status" value="5"/>
</dbReference>
<evidence type="ECO:0000313" key="5">
    <source>
        <dbReference type="Proteomes" id="UP001324115"/>
    </source>
</evidence>
<dbReference type="EMBL" id="JAXUIC010000005">
    <property type="protein sequence ID" value="KAK4588513.1"/>
    <property type="molecule type" value="Genomic_DNA"/>
</dbReference>
<dbReference type="Pfam" id="PF13041">
    <property type="entry name" value="PPR_2"/>
    <property type="match status" value="1"/>
</dbReference>
<proteinExistence type="inferred from homology"/>
<dbReference type="InterPro" id="IPR002885">
    <property type="entry name" value="PPR_rpt"/>
</dbReference>
<dbReference type="Proteomes" id="UP001324115">
    <property type="component" value="Unassembled WGS sequence"/>
</dbReference>
<comment type="caution">
    <text evidence="4">The sequence shown here is derived from an EMBL/GenBank/DDBJ whole genome shotgun (WGS) entry which is preliminary data.</text>
</comment>
<organism evidence="4 5">
    <name type="scientific">Quercus rubra</name>
    <name type="common">Northern red oak</name>
    <name type="synonym">Quercus borealis</name>
    <dbReference type="NCBI Taxonomy" id="3512"/>
    <lineage>
        <taxon>Eukaryota</taxon>
        <taxon>Viridiplantae</taxon>
        <taxon>Streptophyta</taxon>
        <taxon>Embryophyta</taxon>
        <taxon>Tracheophyta</taxon>
        <taxon>Spermatophyta</taxon>
        <taxon>Magnoliopsida</taxon>
        <taxon>eudicotyledons</taxon>
        <taxon>Gunneridae</taxon>
        <taxon>Pentapetalae</taxon>
        <taxon>rosids</taxon>
        <taxon>fabids</taxon>
        <taxon>Fagales</taxon>
        <taxon>Fagaceae</taxon>
        <taxon>Quercus</taxon>
    </lineage>
</organism>
<reference evidence="4 5" key="1">
    <citation type="journal article" date="2023" name="G3 (Bethesda)">
        <title>A haplotype-resolved chromosome-scale genome for Quercus rubra L. provides insights into the genetics of adaptive traits for red oak species.</title>
        <authorList>
            <person name="Kapoor B."/>
            <person name="Jenkins J."/>
            <person name="Schmutz J."/>
            <person name="Zhebentyayeva T."/>
            <person name="Kuelheim C."/>
            <person name="Coggeshall M."/>
            <person name="Heim C."/>
            <person name="Lasky J.R."/>
            <person name="Leites L."/>
            <person name="Islam-Faridi N."/>
            <person name="Romero-Severson J."/>
            <person name="DeLeo V.L."/>
            <person name="Lucas S.M."/>
            <person name="Lazic D."/>
            <person name="Gailing O."/>
            <person name="Carlson J."/>
            <person name="Staton M."/>
        </authorList>
    </citation>
    <scope>NUCLEOTIDE SEQUENCE [LARGE SCALE GENOMIC DNA]</scope>
    <source>
        <strain evidence="4">Pseudo-F2</strain>
    </source>
</reference>
<comment type="similarity">
    <text evidence="1">Belongs to the PPR family. P subfamily.</text>
</comment>
<evidence type="ECO:0000256" key="3">
    <source>
        <dbReference type="PROSITE-ProRule" id="PRU00708"/>
    </source>
</evidence>
<evidence type="ECO:0000313" key="4">
    <source>
        <dbReference type="EMBL" id="KAK4588513.1"/>
    </source>
</evidence>
<dbReference type="Gene3D" id="1.25.40.10">
    <property type="entry name" value="Tetratricopeptide repeat domain"/>
    <property type="match status" value="2"/>
</dbReference>
<dbReference type="SUPFAM" id="SSF48452">
    <property type="entry name" value="TPR-like"/>
    <property type="match status" value="1"/>
</dbReference>
<feature type="repeat" description="PPR" evidence="3">
    <location>
        <begin position="235"/>
        <end position="269"/>
    </location>
</feature>
<dbReference type="PANTHER" id="PTHR47941">
    <property type="entry name" value="PENTATRICOPEPTIDE REPEAT-CONTAINING PROTEIN 3, MITOCHONDRIAL"/>
    <property type="match status" value="1"/>
</dbReference>
<dbReference type="Pfam" id="PF12854">
    <property type="entry name" value="PPR_1"/>
    <property type="match status" value="2"/>
</dbReference>
<dbReference type="AlphaFoldDB" id="A0AAN7F949"/>
<feature type="repeat" description="PPR" evidence="3">
    <location>
        <begin position="200"/>
        <end position="234"/>
    </location>
</feature>
<evidence type="ECO:0000256" key="1">
    <source>
        <dbReference type="ARBA" id="ARBA00007626"/>
    </source>
</evidence>